<dbReference type="SUPFAM" id="SSF52540">
    <property type="entry name" value="P-loop containing nucleoside triphosphate hydrolases"/>
    <property type="match status" value="1"/>
</dbReference>
<name>A0A6C2YV64_9BACT</name>
<dbReference type="InParanoid" id="A0A6C2YV64"/>
<dbReference type="Pfam" id="PF13401">
    <property type="entry name" value="AAA_22"/>
    <property type="match status" value="1"/>
</dbReference>
<keyword evidence="4" id="KW-1185">Reference proteome</keyword>
<dbReference type="EMBL" id="LR586016">
    <property type="protein sequence ID" value="VIP05334.1"/>
    <property type="molecule type" value="Genomic_DNA"/>
</dbReference>
<protein>
    <recommendedName>
        <fullName evidence="2">ORC1/DEAH AAA+ ATPase domain-containing protein</fullName>
    </recommendedName>
</protein>
<dbReference type="InterPro" id="IPR027417">
    <property type="entry name" value="P-loop_NTPase"/>
</dbReference>
<dbReference type="AlphaFoldDB" id="A0A6C2YV64"/>
<evidence type="ECO:0000259" key="2">
    <source>
        <dbReference type="Pfam" id="PF13401"/>
    </source>
</evidence>
<dbReference type="GO" id="GO:0016887">
    <property type="term" value="F:ATP hydrolysis activity"/>
    <property type="evidence" value="ECO:0007669"/>
    <property type="project" value="InterPro"/>
</dbReference>
<dbReference type="EMBL" id="LR593887">
    <property type="protein sequence ID" value="VTS08024.1"/>
    <property type="molecule type" value="Genomic_DNA"/>
</dbReference>
<evidence type="ECO:0000313" key="4">
    <source>
        <dbReference type="Proteomes" id="UP000464378"/>
    </source>
</evidence>
<dbReference type="Gene3D" id="3.40.50.300">
    <property type="entry name" value="P-loop containing nucleotide triphosphate hydrolases"/>
    <property type="match status" value="1"/>
</dbReference>
<organism evidence="3">
    <name type="scientific">Tuwongella immobilis</name>
    <dbReference type="NCBI Taxonomy" id="692036"/>
    <lineage>
        <taxon>Bacteria</taxon>
        <taxon>Pseudomonadati</taxon>
        <taxon>Planctomycetota</taxon>
        <taxon>Planctomycetia</taxon>
        <taxon>Gemmatales</taxon>
        <taxon>Gemmataceae</taxon>
        <taxon>Tuwongella</taxon>
    </lineage>
</organism>
<feature type="domain" description="ORC1/DEAH AAA+ ATPase" evidence="2">
    <location>
        <begin position="78"/>
        <end position="164"/>
    </location>
</feature>
<evidence type="ECO:0000313" key="3">
    <source>
        <dbReference type="EMBL" id="VIP05334.1"/>
    </source>
</evidence>
<feature type="region of interest" description="Disordered" evidence="1">
    <location>
        <begin position="579"/>
        <end position="606"/>
    </location>
</feature>
<evidence type="ECO:0000256" key="1">
    <source>
        <dbReference type="SAM" id="MobiDB-lite"/>
    </source>
</evidence>
<gene>
    <name evidence="3" type="ORF">GMBLW1_38590</name>
</gene>
<dbReference type="InterPro" id="IPR049945">
    <property type="entry name" value="AAA_22"/>
</dbReference>
<proteinExistence type="predicted"/>
<dbReference type="RefSeq" id="WP_162660420.1">
    <property type="nucleotide sequence ID" value="NZ_LR593887.1"/>
</dbReference>
<dbReference type="KEGG" id="tim:GMBLW1_38590"/>
<accession>A0A6C2YV64</accession>
<sequence>MAQIPLPVCWEVERVADAVTTLAKVSEEKAGYFLATHAPIKHLIGEKGFVTQEGGKLRDQELYEQLMEGWEHRKPGQDLSVLVWGEAGTGKSHLITWTKLRLDADAHKYPNVLAVLVRRKNGSLKDALSQIIEQLGEKFGKYLQPVKDAIARLSEETARQQLRQAIALELGPRRIDRGRKPIVETDKKLRYLAAACGQSTGFGRWLTRDGGVVARAIKLLIEESDVTDRENRPRFTGDDLKILNAADKHAKVNSGEVCELIDELDSNDALLHRAAALINEAMDDAIAEMTGLSGGNLYRIFENIRRDLKAEKKRLALFIEDVSAMSVLDLEVVKAVEPRGDDSLCPLLAVMGVTDAGFKNRLRDNDKQRVTHIASLGNKAVNYWKEDAEGLAEFTARYLNAVRLSPKEIEKVAAHRRKGDDVSISKCTHCKQADRCHKAFGKVTFDGVDVGLYPFTLQAPIRLLSGLTVNENLGIAKTPRGYLENVVGPVLRDTTAIVEHEFPRPETLTHVDKTPPHYWTAFENNFGGNWSDTDKRRARLLAQYWASSDISSAEGAAQALDGFLGVLGLPDFTEKVKKIPEGESQPKPATPANEPTKPKQNTIPPQLSKTLGNLDVWINGGELRDDKRVREWLAALIRKCIPWDDLREPPRAVWQSLINKGKDEDAEAYAYIRIEGQVARVASQRFFVDFPRTQETRELIEALARFQYEGSNSWSFEQGEWHKRVVARWLRSHETEVVQSLQPKGDVSPDVAIGVAASLLSLAAIIRERRKLPESQTEFVASIVKPLAEGRDKLVPFSPKKEDWRSLVRDDSKLGEPGKVVALTKRWQDLAGNLYSRHASWLRFVHEELEVPQGRTGEVNFIDPRPLLAVIEPLRKDLSIGRLDDAYFSDFWENRFTRLGKTERYGELSTALAEERAEIGRIAGEVKEKLEAWGYPASDSAGALRAFLSDFAEVHEARKISNVIVSDSEFESLQRSQHLTRRVEIWGKALTEAGSVASGTDSIEVLTFDPRELLDLHSAVRILNNFLTRLEKEVSDTEVDLAVDGDPEAIKTQLLSTLDQLARTAEGSSDDETQELEGSA</sequence>
<dbReference type="Proteomes" id="UP000464378">
    <property type="component" value="Chromosome"/>
</dbReference>
<reference evidence="3" key="1">
    <citation type="submission" date="2019-04" db="EMBL/GenBank/DDBJ databases">
        <authorList>
            <consortium name="Science for Life Laboratories"/>
        </authorList>
    </citation>
    <scope>NUCLEOTIDE SEQUENCE</scope>
    <source>
        <strain evidence="3">MBLW1</strain>
    </source>
</reference>